<evidence type="ECO:0000313" key="1">
    <source>
        <dbReference type="EMBL" id="HJB75218.1"/>
    </source>
</evidence>
<proteinExistence type="predicted"/>
<protein>
    <submittedName>
        <fullName evidence="1">Uncharacterized protein</fullName>
    </submittedName>
</protein>
<dbReference type="AlphaFoldDB" id="A0A9D2MJH3"/>
<gene>
    <name evidence="1" type="ORF">IAA37_06045</name>
</gene>
<accession>A0A9D2MJH3</accession>
<dbReference type="EMBL" id="DWXN01000012">
    <property type="protein sequence ID" value="HJB75218.1"/>
    <property type="molecule type" value="Genomic_DNA"/>
</dbReference>
<reference evidence="1" key="2">
    <citation type="submission" date="2021-04" db="EMBL/GenBank/DDBJ databases">
        <authorList>
            <person name="Gilroy R."/>
        </authorList>
    </citation>
    <scope>NUCLEOTIDE SEQUENCE</scope>
    <source>
        <strain evidence="1">CHK188-16595</strain>
    </source>
</reference>
<sequence>MNKDYTKHYWEQLDKYILSKKSYRFPNKVIDINDCWWIIGTSCKTEPHAVWFNKIEYSFAEYKDISHIDNDYVECISYNQDELYSFYEKKIAQKAVTEYFESAADIEEKHLRFRKFIDWNRIDVTYDRYNAVCQKLIKWCIQNDIKYSFKQLPPPDNYIFKDEDFRKTIWQIPD</sequence>
<comment type="caution">
    <text evidence="1">The sequence shown here is derived from an EMBL/GenBank/DDBJ whole genome shotgun (WGS) entry which is preliminary data.</text>
</comment>
<name>A0A9D2MJH3_9FIRM</name>
<organism evidence="1 2">
    <name type="scientific">Candidatus Eubacterium faecale</name>
    <dbReference type="NCBI Taxonomy" id="2838568"/>
    <lineage>
        <taxon>Bacteria</taxon>
        <taxon>Bacillati</taxon>
        <taxon>Bacillota</taxon>
        <taxon>Clostridia</taxon>
        <taxon>Eubacteriales</taxon>
        <taxon>Eubacteriaceae</taxon>
        <taxon>Eubacterium</taxon>
    </lineage>
</organism>
<dbReference type="Proteomes" id="UP000823877">
    <property type="component" value="Unassembled WGS sequence"/>
</dbReference>
<reference evidence="1" key="1">
    <citation type="journal article" date="2021" name="PeerJ">
        <title>Extensive microbial diversity within the chicken gut microbiome revealed by metagenomics and culture.</title>
        <authorList>
            <person name="Gilroy R."/>
            <person name="Ravi A."/>
            <person name="Getino M."/>
            <person name="Pursley I."/>
            <person name="Horton D.L."/>
            <person name="Alikhan N.F."/>
            <person name="Baker D."/>
            <person name="Gharbi K."/>
            <person name="Hall N."/>
            <person name="Watson M."/>
            <person name="Adriaenssens E.M."/>
            <person name="Foster-Nyarko E."/>
            <person name="Jarju S."/>
            <person name="Secka A."/>
            <person name="Antonio M."/>
            <person name="Oren A."/>
            <person name="Chaudhuri R.R."/>
            <person name="La Ragione R."/>
            <person name="Hildebrand F."/>
            <person name="Pallen M.J."/>
        </authorList>
    </citation>
    <scope>NUCLEOTIDE SEQUENCE</scope>
    <source>
        <strain evidence="1">CHK188-16595</strain>
    </source>
</reference>
<evidence type="ECO:0000313" key="2">
    <source>
        <dbReference type="Proteomes" id="UP000823877"/>
    </source>
</evidence>